<gene>
    <name evidence="2" type="ORF">GIB67_042576</name>
</gene>
<evidence type="ECO:0000256" key="1">
    <source>
        <dbReference type="SAM" id="MobiDB-lite"/>
    </source>
</evidence>
<keyword evidence="3" id="KW-1185">Reference proteome</keyword>
<sequence length="373" mass="42992">MYAADEKWDSVKKVRMKMKALGIAKKLRFSIVEINCNIHEFAAGDTSHIYSEQIYEVLDQLSAELNLYGRMKAFKYDVMNKAHPEGCIAHTYLLQETLTYCIEYKGLRNLNILIKLEKSLNGSLSAPPDLLNVIDYNENDDEGGLVGSSQEFIIEGIEYEQARMWVLKSYPCYDTWKREHDNFIKLRKLAMGKRLGQYKILSEEELIPWLKKLVHLKVLQITKNVDINFTDIVKGPSYYANWESYINEEQIFHHPEDIIVEESPKKLSFMDHPMHLLDFDLAVADTAGNIPSHSLSSSRRRGPSRGSKPLPDRKKKKVEVNSLGQPIRGVSSYSTTIGTLTRNHIPINYKKFTNVPDEFIHIMEAELELICYI</sequence>
<feature type="region of interest" description="Disordered" evidence="1">
    <location>
        <begin position="290"/>
        <end position="318"/>
    </location>
</feature>
<evidence type="ECO:0000313" key="2">
    <source>
        <dbReference type="EMBL" id="KAF6148617.1"/>
    </source>
</evidence>
<comment type="caution">
    <text evidence="2">The sequence shown here is derived from an EMBL/GenBank/DDBJ whole genome shotgun (WGS) entry which is preliminary data.</text>
</comment>
<dbReference type="OrthoDB" id="1878503at2759"/>
<dbReference type="AlphaFoldDB" id="A0A7J7M191"/>
<proteinExistence type="predicted"/>
<protein>
    <submittedName>
        <fullName evidence="2">Uncharacterized protein</fullName>
    </submittedName>
</protein>
<dbReference type="PANTHER" id="PTHR48258">
    <property type="entry name" value="DUF4218 DOMAIN-CONTAINING PROTEIN-RELATED"/>
    <property type="match status" value="1"/>
</dbReference>
<accession>A0A7J7M191</accession>
<name>A0A7J7M191_9MAGN</name>
<dbReference type="EMBL" id="JACGCM010001844">
    <property type="protein sequence ID" value="KAF6148617.1"/>
    <property type="molecule type" value="Genomic_DNA"/>
</dbReference>
<organism evidence="2 3">
    <name type="scientific">Kingdonia uniflora</name>
    <dbReference type="NCBI Taxonomy" id="39325"/>
    <lineage>
        <taxon>Eukaryota</taxon>
        <taxon>Viridiplantae</taxon>
        <taxon>Streptophyta</taxon>
        <taxon>Embryophyta</taxon>
        <taxon>Tracheophyta</taxon>
        <taxon>Spermatophyta</taxon>
        <taxon>Magnoliopsida</taxon>
        <taxon>Ranunculales</taxon>
        <taxon>Circaeasteraceae</taxon>
        <taxon>Kingdonia</taxon>
    </lineage>
</organism>
<reference evidence="2 3" key="1">
    <citation type="journal article" date="2020" name="IScience">
        <title>Genome Sequencing of the Endangered Kingdonia uniflora (Circaeasteraceae, Ranunculales) Reveals Potential Mechanisms of Evolutionary Specialization.</title>
        <authorList>
            <person name="Sun Y."/>
            <person name="Deng T."/>
            <person name="Zhang A."/>
            <person name="Moore M.J."/>
            <person name="Landis J.B."/>
            <person name="Lin N."/>
            <person name="Zhang H."/>
            <person name="Zhang X."/>
            <person name="Huang J."/>
            <person name="Zhang X."/>
            <person name="Sun H."/>
            <person name="Wang H."/>
        </authorList>
    </citation>
    <scope>NUCLEOTIDE SEQUENCE [LARGE SCALE GENOMIC DNA]</scope>
    <source>
        <strain evidence="2">TB1705</strain>
        <tissue evidence="2">Leaf</tissue>
    </source>
</reference>
<evidence type="ECO:0000313" key="3">
    <source>
        <dbReference type="Proteomes" id="UP000541444"/>
    </source>
</evidence>
<dbReference type="Proteomes" id="UP000541444">
    <property type="component" value="Unassembled WGS sequence"/>
</dbReference>